<accession>A0A2J8AAE3</accession>
<evidence type="ECO:0000313" key="2">
    <source>
        <dbReference type="Proteomes" id="UP000236333"/>
    </source>
</evidence>
<dbReference type="AlphaFoldDB" id="A0A2J8AAE3"/>
<keyword evidence="2" id="KW-1185">Reference proteome</keyword>
<dbReference type="Proteomes" id="UP000236333">
    <property type="component" value="Unassembled WGS sequence"/>
</dbReference>
<comment type="caution">
    <text evidence="1">The sequence shown here is derived from an EMBL/GenBank/DDBJ whole genome shotgun (WGS) entry which is preliminary data.</text>
</comment>
<evidence type="ECO:0000313" key="1">
    <source>
        <dbReference type="EMBL" id="PNH09487.1"/>
    </source>
</evidence>
<dbReference type="EMBL" id="PGGS01000088">
    <property type="protein sequence ID" value="PNH09487.1"/>
    <property type="molecule type" value="Genomic_DNA"/>
</dbReference>
<gene>
    <name evidence="1" type="ORF">TSOC_003880</name>
</gene>
<organism evidence="1 2">
    <name type="scientific">Tetrabaena socialis</name>
    <dbReference type="NCBI Taxonomy" id="47790"/>
    <lineage>
        <taxon>Eukaryota</taxon>
        <taxon>Viridiplantae</taxon>
        <taxon>Chlorophyta</taxon>
        <taxon>core chlorophytes</taxon>
        <taxon>Chlorophyceae</taxon>
        <taxon>CS clade</taxon>
        <taxon>Chlamydomonadales</taxon>
        <taxon>Tetrabaenaceae</taxon>
        <taxon>Tetrabaena</taxon>
    </lineage>
</organism>
<reference evidence="1 2" key="1">
    <citation type="journal article" date="2017" name="Mol. Biol. Evol.">
        <title>The 4-celled Tetrabaena socialis nuclear genome reveals the essential components for genetic control of cell number at the origin of multicellularity in the volvocine lineage.</title>
        <authorList>
            <person name="Featherston J."/>
            <person name="Arakaki Y."/>
            <person name="Hanschen E.R."/>
            <person name="Ferris P.J."/>
            <person name="Michod R.E."/>
            <person name="Olson B.J.S.C."/>
            <person name="Nozaki H."/>
            <person name="Durand P.M."/>
        </authorList>
    </citation>
    <scope>NUCLEOTIDE SEQUENCE [LARGE SCALE GENOMIC DNA]</scope>
    <source>
        <strain evidence="1 2">NIES-571</strain>
    </source>
</reference>
<protein>
    <submittedName>
        <fullName evidence="1">Uncharacterized protein</fullName>
    </submittedName>
</protein>
<proteinExistence type="predicted"/>
<name>A0A2J8AAE3_9CHLO</name>
<sequence length="110" mass="11339">MLLELQTDGGLGGQQSDTSTLAPVTATVHLDRVAITNNTVIWGLDSMAGSYPKTLWLDDISVGYGAVVFAAQGGRTTMVDLSLSNTVINGNQGGYGAAIAIVGGTNMQHK</sequence>